<feature type="compositionally biased region" description="Low complexity" evidence="3">
    <location>
        <begin position="52"/>
        <end position="62"/>
    </location>
</feature>
<dbReference type="SUPFAM" id="SSF52058">
    <property type="entry name" value="L domain-like"/>
    <property type="match status" value="1"/>
</dbReference>
<feature type="region of interest" description="Disordered" evidence="3">
    <location>
        <begin position="138"/>
        <end position="202"/>
    </location>
</feature>
<dbReference type="OrthoDB" id="47890at2759"/>
<dbReference type="PANTHER" id="PTHR48054">
    <property type="entry name" value="RECEPTOR KINASE-LIKE PROTEIN XA21"/>
    <property type="match status" value="1"/>
</dbReference>
<gene>
    <name evidence="5" type="ORF">SEMRO_387_G132050.1</name>
</gene>
<proteinExistence type="predicted"/>
<keyword evidence="2" id="KW-0677">Repeat</keyword>
<dbReference type="Proteomes" id="UP001153069">
    <property type="component" value="Unassembled WGS sequence"/>
</dbReference>
<dbReference type="Gene3D" id="3.80.10.10">
    <property type="entry name" value="Ribonuclease Inhibitor"/>
    <property type="match status" value="1"/>
</dbReference>
<evidence type="ECO:0000256" key="3">
    <source>
        <dbReference type="SAM" id="MobiDB-lite"/>
    </source>
</evidence>
<keyword evidence="6" id="KW-1185">Reference proteome</keyword>
<evidence type="ECO:0000256" key="4">
    <source>
        <dbReference type="SAM" id="Phobius"/>
    </source>
</evidence>
<dbReference type="Pfam" id="PF00560">
    <property type="entry name" value="LRR_1"/>
    <property type="match status" value="2"/>
</dbReference>
<keyword evidence="4" id="KW-1133">Transmembrane helix</keyword>
<accession>A0A9N8HCL0</accession>
<feature type="region of interest" description="Disordered" evidence="3">
    <location>
        <begin position="1"/>
        <end position="91"/>
    </location>
</feature>
<feature type="transmembrane region" description="Helical" evidence="4">
    <location>
        <begin position="248"/>
        <end position="269"/>
    </location>
</feature>
<dbReference type="InterPro" id="IPR052592">
    <property type="entry name" value="LRR-RLK"/>
</dbReference>
<dbReference type="PANTHER" id="PTHR48054:SF82">
    <property type="entry name" value="LRR RECEPTOR-LIKE SERINE_THREONINE-PROTEIN KINASE FLS2"/>
    <property type="match status" value="1"/>
</dbReference>
<dbReference type="EMBL" id="CAICTM010000386">
    <property type="protein sequence ID" value="CAB9509366.1"/>
    <property type="molecule type" value="Genomic_DNA"/>
</dbReference>
<feature type="compositionally biased region" description="Polar residues" evidence="3">
    <location>
        <begin position="162"/>
        <end position="180"/>
    </location>
</feature>
<dbReference type="InterPro" id="IPR032675">
    <property type="entry name" value="LRR_dom_sf"/>
</dbReference>
<protein>
    <submittedName>
        <fullName evidence="5">Leucine Rich Repeat</fullName>
    </submittedName>
</protein>
<name>A0A9N8HCL0_9STRA</name>
<comment type="caution">
    <text evidence="5">The sequence shown here is derived from an EMBL/GenBank/DDBJ whole genome shotgun (WGS) entry which is preliminary data.</text>
</comment>
<keyword evidence="4" id="KW-0472">Membrane</keyword>
<feature type="compositionally biased region" description="Polar residues" evidence="3">
    <location>
        <begin position="80"/>
        <end position="91"/>
    </location>
</feature>
<organism evidence="5 6">
    <name type="scientific">Seminavis robusta</name>
    <dbReference type="NCBI Taxonomy" id="568900"/>
    <lineage>
        <taxon>Eukaryota</taxon>
        <taxon>Sar</taxon>
        <taxon>Stramenopiles</taxon>
        <taxon>Ochrophyta</taxon>
        <taxon>Bacillariophyta</taxon>
        <taxon>Bacillariophyceae</taxon>
        <taxon>Bacillariophycidae</taxon>
        <taxon>Naviculales</taxon>
        <taxon>Naviculaceae</taxon>
        <taxon>Seminavis</taxon>
    </lineage>
</organism>
<keyword evidence="4" id="KW-0812">Transmembrane</keyword>
<evidence type="ECO:0000313" key="6">
    <source>
        <dbReference type="Proteomes" id="UP001153069"/>
    </source>
</evidence>
<evidence type="ECO:0000256" key="1">
    <source>
        <dbReference type="ARBA" id="ARBA00022614"/>
    </source>
</evidence>
<evidence type="ECO:0000313" key="5">
    <source>
        <dbReference type="EMBL" id="CAB9509366.1"/>
    </source>
</evidence>
<dbReference type="AlphaFoldDB" id="A0A9N8HCL0"/>
<sequence>MGKDCESANDTSISEDGDSAVDSLTKMGVGDGQETLEKSSESLVEEAEEDSATMTTDDASSSPGKDLEESATSKDASKLVPQQQHLQTPHCSTTRALGGIFTVDQITESGIDATALSPRGAPQPPAAVPGAFHVVGRESTTHNMPPEGSLHLDNTLRRPPRQTEQNTDSQPGAFSSSPNAGSLARGSNHSNSNGRGGSVNPLQLLEDTGLVRARRISDQRIHGSAEPVDLEAQEATRQERKNMSNLKITAGLCTVVLVIIVVVVAYYLASGGGNNTDTDVAKNQPLVATANNETRPPEDINNSTIMMLDLPMELPQATIDTILQDVNGTTPQYKAYKWIQQDPYLANYSHDETRLRQRFAAATFYHATNGETWTEQGGGTVTITIDAPNNNALQQLSVSGAVTVVVNVTSSGTLQKVNITSEPWLSYGTHECSWFNTATKASKPFCRDGTFENFDIGKNNLTGTIPDEIGLLTTAKAVKLGWSMLQGTLPTQFGVLTNLEELRVFRSEVRGIIPSELGLLSDTLEQISLIQNRLTGSLPSELWQLTNVDDIAANRNSLSGTLPSDIGFRMPHLRRLRANDNQLSGVIPSSLGLCTDLTVLDLAKNQLTSSIPSEFGSLGLKELVLEYNIGIQGSLPEELGQLNDTLQVLLVTGTSLEGEIPADLCPVEELEFDCSPSNSSSPALCGCDCACG</sequence>
<reference evidence="5" key="1">
    <citation type="submission" date="2020-06" db="EMBL/GenBank/DDBJ databases">
        <authorList>
            <consortium name="Plant Systems Biology data submission"/>
        </authorList>
    </citation>
    <scope>NUCLEOTIDE SEQUENCE</scope>
    <source>
        <strain evidence="5">D6</strain>
    </source>
</reference>
<feature type="compositionally biased region" description="Basic and acidic residues" evidence="3">
    <location>
        <begin position="65"/>
        <end position="77"/>
    </location>
</feature>
<dbReference type="FunFam" id="3.80.10.10:FF:000041">
    <property type="entry name" value="LRR receptor-like serine/threonine-protein kinase ERECTA"/>
    <property type="match status" value="1"/>
</dbReference>
<evidence type="ECO:0000256" key="2">
    <source>
        <dbReference type="ARBA" id="ARBA00022737"/>
    </source>
</evidence>
<keyword evidence="1" id="KW-0433">Leucine-rich repeat</keyword>
<dbReference type="InterPro" id="IPR001611">
    <property type="entry name" value="Leu-rich_rpt"/>
</dbReference>